<dbReference type="Gene3D" id="3.40.1170.60">
    <property type="match status" value="1"/>
</dbReference>
<evidence type="ECO:0000256" key="5">
    <source>
        <dbReference type="ARBA" id="ARBA00022457"/>
    </source>
</evidence>
<evidence type="ECO:0000256" key="16">
    <source>
        <dbReference type="ARBA" id="ARBA00049244"/>
    </source>
</evidence>
<evidence type="ECO:0000256" key="13">
    <source>
        <dbReference type="ARBA" id="ARBA00022932"/>
    </source>
</evidence>
<dbReference type="EC" id="2.7.7.7" evidence="4"/>
<evidence type="ECO:0000256" key="4">
    <source>
        <dbReference type="ARBA" id="ARBA00012417"/>
    </source>
</evidence>
<comment type="subcellular location">
    <subcellularLocation>
        <location evidence="2">Cytoplasm</location>
    </subcellularLocation>
</comment>
<dbReference type="EMBL" id="UINC01204962">
    <property type="protein sequence ID" value="SVE25923.1"/>
    <property type="molecule type" value="Genomic_DNA"/>
</dbReference>
<gene>
    <name evidence="19" type="ORF">METZ01_LOCUS478777</name>
</gene>
<dbReference type="GO" id="GO:0006281">
    <property type="term" value="P:DNA repair"/>
    <property type="evidence" value="ECO:0007669"/>
    <property type="project" value="UniProtKB-KW"/>
</dbReference>
<comment type="similarity">
    <text evidence="3">Belongs to the DNA polymerase type-Y family.</text>
</comment>
<dbReference type="FunFam" id="3.40.1170.60:FF:000001">
    <property type="entry name" value="DNA polymerase IV"/>
    <property type="match status" value="1"/>
</dbReference>
<dbReference type="InterPro" id="IPR043502">
    <property type="entry name" value="DNA/RNA_pol_sf"/>
</dbReference>
<keyword evidence="8" id="KW-0548">Nucleotidyltransferase</keyword>
<keyword evidence="12" id="KW-0460">Magnesium</keyword>
<keyword evidence="13" id="KW-0239">DNA-directed DNA polymerase</keyword>
<dbReference type="Gene3D" id="1.10.150.20">
    <property type="entry name" value="5' to 3' exonuclease, C-terminal subdomain"/>
    <property type="match status" value="1"/>
</dbReference>
<dbReference type="PANTHER" id="PTHR11076:SF33">
    <property type="entry name" value="DNA POLYMERASE KAPPA"/>
    <property type="match status" value="1"/>
</dbReference>
<dbReference type="InterPro" id="IPR050116">
    <property type="entry name" value="DNA_polymerase-Y"/>
</dbReference>
<sequence length="243" mass="26495">GAESPPAKAQNRKIIHIDMDAFYASVEQRDTPSLRGRPVVVGGDPEGRGVVAAASYEARKRGVRSAMPMRTAMRLCPQAVRVAPDFGKYRGVSRAINDIFHEYTDLVEPVALDEAYLDVTYNKADIPFGHRVARMIKGEIRSELKLTASAGVAPNKFLAKIASDLRKPDGLVVVMPHQVTEFLVDLPVEVIPGVGKVTREQLRRVGIDTVGQLAASSPPQLAPHVGRRSSELWQRAQGIDDSP</sequence>
<evidence type="ECO:0000256" key="11">
    <source>
        <dbReference type="ARBA" id="ARBA00022763"/>
    </source>
</evidence>
<evidence type="ECO:0000256" key="17">
    <source>
        <dbReference type="SAM" id="MobiDB-lite"/>
    </source>
</evidence>
<dbReference type="PROSITE" id="PS50173">
    <property type="entry name" value="UMUC"/>
    <property type="match status" value="1"/>
</dbReference>
<dbReference type="PANTHER" id="PTHR11076">
    <property type="entry name" value="DNA REPAIR POLYMERASE UMUC / TRANSFERASE FAMILY MEMBER"/>
    <property type="match status" value="1"/>
</dbReference>
<dbReference type="GO" id="GO:0009432">
    <property type="term" value="P:SOS response"/>
    <property type="evidence" value="ECO:0007669"/>
    <property type="project" value="TreeGrafter"/>
</dbReference>
<dbReference type="CDD" id="cd03586">
    <property type="entry name" value="PolY_Pol_IV_kappa"/>
    <property type="match status" value="1"/>
</dbReference>
<evidence type="ECO:0000313" key="19">
    <source>
        <dbReference type="EMBL" id="SVE25923.1"/>
    </source>
</evidence>
<evidence type="ECO:0000256" key="15">
    <source>
        <dbReference type="ARBA" id="ARBA00023204"/>
    </source>
</evidence>
<evidence type="ECO:0000256" key="14">
    <source>
        <dbReference type="ARBA" id="ARBA00023125"/>
    </source>
</evidence>
<dbReference type="InterPro" id="IPR022880">
    <property type="entry name" value="DNApol_IV"/>
</dbReference>
<dbReference type="GO" id="GO:0003887">
    <property type="term" value="F:DNA-directed DNA polymerase activity"/>
    <property type="evidence" value="ECO:0007669"/>
    <property type="project" value="UniProtKB-KW"/>
</dbReference>
<keyword evidence="10" id="KW-0479">Metal-binding</keyword>
<dbReference type="GO" id="GO:0042276">
    <property type="term" value="P:error-prone translesion synthesis"/>
    <property type="evidence" value="ECO:0007669"/>
    <property type="project" value="TreeGrafter"/>
</dbReference>
<dbReference type="GO" id="GO:0005829">
    <property type="term" value="C:cytosol"/>
    <property type="evidence" value="ECO:0007669"/>
    <property type="project" value="TreeGrafter"/>
</dbReference>
<name>A0A383C1H0_9ZZZZ</name>
<proteinExistence type="inferred from homology"/>
<comment type="catalytic activity">
    <reaction evidence="16">
        <text>DNA(n) + a 2'-deoxyribonucleoside 5'-triphosphate = DNA(n+1) + diphosphate</text>
        <dbReference type="Rhea" id="RHEA:22508"/>
        <dbReference type="Rhea" id="RHEA-COMP:17339"/>
        <dbReference type="Rhea" id="RHEA-COMP:17340"/>
        <dbReference type="ChEBI" id="CHEBI:33019"/>
        <dbReference type="ChEBI" id="CHEBI:61560"/>
        <dbReference type="ChEBI" id="CHEBI:173112"/>
        <dbReference type="EC" id="2.7.7.7"/>
    </reaction>
</comment>
<evidence type="ECO:0000256" key="8">
    <source>
        <dbReference type="ARBA" id="ARBA00022695"/>
    </source>
</evidence>
<organism evidence="19">
    <name type="scientific">marine metagenome</name>
    <dbReference type="NCBI Taxonomy" id="408172"/>
    <lineage>
        <taxon>unclassified sequences</taxon>
        <taxon>metagenomes</taxon>
        <taxon>ecological metagenomes</taxon>
    </lineage>
</organism>
<dbReference type="InterPro" id="IPR043128">
    <property type="entry name" value="Rev_trsase/Diguanyl_cyclase"/>
</dbReference>
<dbReference type="SUPFAM" id="SSF56672">
    <property type="entry name" value="DNA/RNA polymerases"/>
    <property type="match status" value="1"/>
</dbReference>
<comment type="cofactor">
    <cofactor evidence="1">
        <name>Mg(2+)</name>
        <dbReference type="ChEBI" id="CHEBI:18420"/>
    </cofactor>
</comment>
<evidence type="ECO:0000256" key="1">
    <source>
        <dbReference type="ARBA" id="ARBA00001946"/>
    </source>
</evidence>
<evidence type="ECO:0000256" key="6">
    <source>
        <dbReference type="ARBA" id="ARBA00022490"/>
    </source>
</evidence>
<keyword evidence="15" id="KW-0234">DNA repair</keyword>
<feature type="region of interest" description="Disordered" evidence="17">
    <location>
        <begin position="215"/>
        <end position="243"/>
    </location>
</feature>
<evidence type="ECO:0000256" key="2">
    <source>
        <dbReference type="ARBA" id="ARBA00004496"/>
    </source>
</evidence>
<feature type="non-terminal residue" evidence="19">
    <location>
        <position position="243"/>
    </location>
</feature>
<evidence type="ECO:0000256" key="9">
    <source>
        <dbReference type="ARBA" id="ARBA00022705"/>
    </source>
</evidence>
<dbReference type="GO" id="GO:0046872">
    <property type="term" value="F:metal ion binding"/>
    <property type="evidence" value="ECO:0007669"/>
    <property type="project" value="UniProtKB-KW"/>
</dbReference>
<protein>
    <recommendedName>
        <fullName evidence="4">DNA-directed DNA polymerase</fullName>
        <ecNumber evidence="4">2.7.7.7</ecNumber>
    </recommendedName>
</protein>
<evidence type="ECO:0000256" key="7">
    <source>
        <dbReference type="ARBA" id="ARBA00022679"/>
    </source>
</evidence>
<keyword evidence="14" id="KW-0238">DNA-binding</keyword>
<reference evidence="19" key="1">
    <citation type="submission" date="2018-05" db="EMBL/GenBank/DDBJ databases">
        <authorList>
            <person name="Lanie J.A."/>
            <person name="Ng W.-L."/>
            <person name="Kazmierczak K.M."/>
            <person name="Andrzejewski T.M."/>
            <person name="Davidsen T.M."/>
            <person name="Wayne K.J."/>
            <person name="Tettelin H."/>
            <person name="Glass J.I."/>
            <person name="Rusch D."/>
            <person name="Podicherti R."/>
            <person name="Tsui H.-C.T."/>
            <person name="Winkler M.E."/>
        </authorList>
    </citation>
    <scope>NUCLEOTIDE SEQUENCE</scope>
</reference>
<dbReference type="NCBIfam" id="NF002677">
    <property type="entry name" value="PRK02406.1"/>
    <property type="match status" value="1"/>
</dbReference>
<feature type="domain" description="UmuC" evidence="18">
    <location>
        <begin position="14"/>
        <end position="195"/>
    </location>
</feature>
<evidence type="ECO:0000259" key="18">
    <source>
        <dbReference type="PROSITE" id="PS50173"/>
    </source>
</evidence>
<keyword evidence="7" id="KW-0808">Transferase</keyword>
<keyword evidence="6" id="KW-0963">Cytoplasm</keyword>
<dbReference type="GO" id="GO:0006260">
    <property type="term" value="P:DNA replication"/>
    <property type="evidence" value="ECO:0007669"/>
    <property type="project" value="UniProtKB-KW"/>
</dbReference>
<keyword evidence="5" id="KW-0515">Mutator protein</keyword>
<dbReference type="GO" id="GO:0003677">
    <property type="term" value="F:DNA binding"/>
    <property type="evidence" value="ECO:0007669"/>
    <property type="project" value="UniProtKB-KW"/>
</dbReference>
<evidence type="ECO:0000256" key="10">
    <source>
        <dbReference type="ARBA" id="ARBA00022723"/>
    </source>
</evidence>
<feature type="non-terminal residue" evidence="19">
    <location>
        <position position="1"/>
    </location>
</feature>
<keyword evidence="9" id="KW-0235">DNA replication</keyword>
<dbReference type="Pfam" id="PF21999">
    <property type="entry name" value="IMS_HHH_1"/>
    <property type="match status" value="1"/>
</dbReference>
<dbReference type="AlphaFoldDB" id="A0A383C1H0"/>
<keyword evidence="11" id="KW-0227">DNA damage</keyword>
<dbReference type="InterPro" id="IPR053848">
    <property type="entry name" value="IMS_HHH_1"/>
</dbReference>
<evidence type="ECO:0000256" key="12">
    <source>
        <dbReference type="ARBA" id="ARBA00022842"/>
    </source>
</evidence>
<dbReference type="InterPro" id="IPR001126">
    <property type="entry name" value="UmuC"/>
</dbReference>
<dbReference type="Pfam" id="PF00817">
    <property type="entry name" value="IMS"/>
    <property type="match status" value="1"/>
</dbReference>
<accession>A0A383C1H0</accession>
<dbReference type="Gene3D" id="3.30.70.270">
    <property type="match status" value="1"/>
</dbReference>
<evidence type="ECO:0000256" key="3">
    <source>
        <dbReference type="ARBA" id="ARBA00010945"/>
    </source>
</evidence>